<proteinExistence type="predicted"/>
<dbReference type="EMBL" id="FOFX01000022">
    <property type="protein sequence ID" value="SEQ12279.1"/>
    <property type="molecule type" value="Genomic_DNA"/>
</dbReference>
<keyword evidence="1" id="KW-0472">Membrane</keyword>
<name>A0A1H9DFV2_9PROT</name>
<sequence length="314" mass="35809">MFLGVFEQTVLIFIVDFSVYSVFIYLYLYRLASIGIGLYQLIELKNSLKACLRVYWTCAIKTRLKPRECVTIMTKLFKYFSINVMFLLLMLISAPKWVAAGPLLHTTEGYASGQLSRISRDNNVTRAYVGEISLGHESMTFISLGNQPPNLVSNPWQFCFEKDRYEELENLIGNDVVLEFKTPKNNSLLSCASVNELVEVYPVIQDQPLEQKHFVGNIYTMDREISHGVEFGRITNLIKNKGTNRSYFMTIQVGTGGSKFRHFVIDDHDLYDYAITALKNGAIVKVHYSDRLAFFTNFYGLGSRSVVSEIEAVD</sequence>
<feature type="transmembrane region" description="Helical" evidence="1">
    <location>
        <begin position="76"/>
        <end position="98"/>
    </location>
</feature>
<accession>A0A1H9DFV2</accession>
<gene>
    <name evidence="2" type="ORF">SAMN05421510_10228</name>
</gene>
<keyword evidence="1" id="KW-0812">Transmembrane</keyword>
<dbReference type="Proteomes" id="UP000181998">
    <property type="component" value="Unassembled WGS sequence"/>
</dbReference>
<dbReference type="AlphaFoldDB" id="A0A1H9DFV2"/>
<evidence type="ECO:0000313" key="3">
    <source>
        <dbReference type="Proteomes" id="UP000181998"/>
    </source>
</evidence>
<protein>
    <submittedName>
        <fullName evidence="2">Uncharacterized protein</fullName>
    </submittedName>
</protein>
<organism evidence="2 3">
    <name type="scientific">Nitrosomonas ureae</name>
    <dbReference type="NCBI Taxonomy" id="44577"/>
    <lineage>
        <taxon>Bacteria</taxon>
        <taxon>Pseudomonadati</taxon>
        <taxon>Pseudomonadota</taxon>
        <taxon>Betaproteobacteria</taxon>
        <taxon>Nitrosomonadales</taxon>
        <taxon>Nitrosomonadaceae</taxon>
        <taxon>Nitrosomonas</taxon>
    </lineage>
</organism>
<reference evidence="2 3" key="1">
    <citation type="submission" date="2016-10" db="EMBL/GenBank/DDBJ databases">
        <authorList>
            <person name="de Groot N.N."/>
        </authorList>
    </citation>
    <scope>NUCLEOTIDE SEQUENCE [LARGE SCALE GENOMIC DNA]</scope>
    <source>
        <strain evidence="2 3">Nm9</strain>
    </source>
</reference>
<feature type="transmembrane region" description="Helical" evidence="1">
    <location>
        <begin position="6"/>
        <end position="28"/>
    </location>
</feature>
<evidence type="ECO:0000313" key="2">
    <source>
        <dbReference type="EMBL" id="SEQ12279.1"/>
    </source>
</evidence>
<keyword evidence="1" id="KW-1133">Transmembrane helix</keyword>
<evidence type="ECO:0000256" key="1">
    <source>
        <dbReference type="SAM" id="Phobius"/>
    </source>
</evidence>